<feature type="binding site" evidence="7">
    <location>
        <position position="17"/>
    </location>
    <ligand>
        <name>tRNA</name>
        <dbReference type="ChEBI" id="CHEBI:17843"/>
    </ligand>
</feature>
<evidence type="ECO:0000313" key="11">
    <source>
        <dbReference type="Proteomes" id="UP000294404"/>
    </source>
</evidence>
<feature type="site" description="Stabilizes the basic form of H active site to accept a proton" evidence="7">
    <location>
        <position position="95"/>
    </location>
</feature>
<dbReference type="InterPro" id="IPR036416">
    <property type="entry name" value="Pept_tRNA_hydro_sf"/>
</dbReference>
<dbReference type="GO" id="GO:0004045">
    <property type="term" value="F:peptidyl-tRNA hydrolase activity"/>
    <property type="evidence" value="ECO:0007669"/>
    <property type="project" value="UniProtKB-UniRule"/>
</dbReference>
<dbReference type="CDD" id="cd00462">
    <property type="entry name" value="PTH"/>
    <property type="match status" value="1"/>
</dbReference>
<sequence>MNTIKMIVGLGNYLDQYADTRHNVGHWFINMLSDFYKVSFNFKKKFLGYVSCITLNNNKIYLLRPNLFMNLSGYSVRALSSFYKIDLSEILIVRDELDLIPGIMKIKFGTHHNGHNGVKNILKFLVSKGNFLQLCIGIGRPEQKKNISEFVLKAPNLIEMNMIKKSIFEFILLTKNRIYQKKFLINKTININTE</sequence>
<evidence type="ECO:0000256" key="5">
    <source>
        <dbReference type="ARBA" id="ARBA00038063"/>
    </source>
</evidence>
<keyword evidence="7" id="KW-0963">Cytoplasm</keyword>
<feature type="binding site" evidence="7">
    <location>
        <position position="68"/>
    </location>
    <ligand>
        <name>tRNA</name>
        <dbReference type="ChEBI" id="CHEBI:17843"/>
    </ligand>
</feature>
<dbReference type="GO" id="GO:0005737">
    <property type="term" value="C:cytoplasm"/>
    <property type="evidence" value="ECO:0007669"/>
    <property type="project" value="UniProtKB-SubCell"/>
</dbReference>
<keyword evidence="3 7" id="KW-0378">Hydrolase</keyword>
<dbReference type="EMBL" id="LR217695">
    <property type="protein sequence ID" value="VFP78111.1"/>
    <property type="molecule type" value="Genomic_DNA"/>
</dbReference>
<dbReference type="PANTHER" id="PTHR17224">
    <property type="entry name" value="PEPTIDYL-TRNA HYDROLASE"/>
    <property type="match status" value="1"/>
</dbReference>
<dbReference type="RefSeq" id="WP_154027281.1">
    <property type="nucleotide sequence ID" value="NZ_LR217695.1"/>
</dbReference>
<dbReference type="GO" id="GO:0072344">
    <property type="term" value="P:rescue of stalled ribosome"/>
    <property type="evidence" value="ECO:0007669"/>
    <property type="project" value="UniProtKB-UniRule"/>
</dbReference>
<comment type="subcellular location">
    <subcellularLocation>
        <location evidence="7">Cytoplasm</location>
    </subcellularLocation>
</comment>
<dbReference type="EC" id="3.1.1.29" evidence="1 7"/>
<dbReference type="AlphaFoldDB" id="A0A451CXQ2"/>
<evidence type="ECO:0000256" key="6">
    <source>
        <dbReference type="ARBA" id="ARBA00050038"/>
    </source>
</evidence>
<evidence type="ECO:0000256" key="7">
    <source>
        <dbReference type="HAMAP-Rule" id="MF_00083"/>
    </source>
</evidence>
<reference evidence="10 11" key="1">
    <citation type="submission" date="2019-02" db="EMBL/GenBank/DDBJ databases">
        <authorList>
            <person name="Manzano-Marin A."/>
            <person name="Manzano-Marin A."/>
        </authorList>
    </citation>
    <scope>NUCLEOTIDE SEQUENCE [LARGE SCALE GENOMIC DNA]</scope>
    <source>
        <strain evidence="10 11">BuCicuneomaculata</strain>
    </source>
</reference>
<dbReference type="Pfam" id="PF01195">
    <property type="entry name" value="Pept_tRNA_hydro"/>
    <property type="match status" value="1"/>
</dbReference>
<dbReference type="InterPro" id="IPR018171">
    <property type="entry name" value="Pept_tRNA_hydro_CS"/>
</dbReference>
<evidence type="ECO:0000313" key="10">
    <source>
        <dbReference type="EMBL" id="VFP78111.1"/>
    </source>
</evidence>
<dbReference type="NCBIfam" id="TIGR00447">
    <property type="entry name" value="pth"/>
    <property type="match status" value="1"/>
</dbReference>
<feature type="binding site" evidence="7">
    <location>
        <position position="70"/>
    </location>
    <ligand>
        <name>tRNA</name>
        <dbReference type="ChEBI" id="CHEBI:17843"/>
    </ligand>
</feature>
<dbReference type="InterPro" id="IPR001328">
    <property type="entry name" value="Pept_tRNA_hydro"/>
</dbReference>
<dbReference type="PROSITE" id="PS01195">
    <property type="entry name" value="PEPT_TRNA_HYDROL_1"/>
    <property type="match status" value="1"/>
</dbReference>
<comment type="catalytic activity">
    <reaction evidence="7 8">
        <text>an N-acyl-L-alpha-aminoacyl-tRNA + H2O = an N-acyl-L-amino acid + a tRNA + H(+)</text>
        <dbReference type="Rhea" id="RHEA:54448"/>
        <dbReference type="Rhea" id="RHEA-COMP:10123"/>
        <dbReference type="Rhea" id="RHEA-COMP:13883"/>
        <dbReference type="ChEBI" id="CHEBI:15377"/>
        <dbReference type="ChEBI" id="CHEBI:15378"/>
        <dbReference type="ChEBI" id="CHEBI:59874"/>
        <dbReference type="ChEBI" id="CHEBI:78442"/>
        <dbReference type="ChEBI" id="CHEBI:138191"/>
        <dbReference type="EC" id="3.1.1.29"/>
    </reaction>
</comment>
<evidence type="ECO:0000256" key="4">
    <source>
        <dbReference type="ARBA" id="ARBA00022884"/>
    </source>
</evidence>
<dbReference type="SUPFAM" id="SSF53178">
    <property type="entry name" value="Peptidyl-tRNA hydrolase-like"/>
    <property type="match status" value="1"/>
</dbReference>
<dbReference type="Gene3D" id="3.40.50.1470">
    <property type="entry name" value="Peptidyl-tRNA hydrolase"/>
    <property type="match status" value="1"/>
</dbReference>
<dbReference type="Proteomes" id="UP000294404">
    <property type="component" value="Chromosome"/>
</dbReference>
<keyword evidence="2 7" id="KW-0820">tRNA-binding</keyword>
<dbReference type="HAMAP" id="MF_00083">
    <property type="entry name" value="Pept_tRNA_hydro_bact"/>
    <property type="match status" value="1"/>
</dbReference>
<comment type="function">
    <text evidence="7">Hydrolyzes ribosome-free peptidyl-tRNAs (with 1 or more amino acids incorporated), which drop off the ribosome during protein synthesis, or as a result of ribosome stalling.</text>
</comment>
<dbReference type="OrthoDB" id="9800507at2"/>
<comment type="similarity">
    <text evidence="5 7 9">Belongs to the PTH family.</text>
</comment>
<evidence type="ECO:0000256" key="3">
    <source>
        <dbReference type="ARBA" id="ARBA00022801"/>
    </source>
</evidence>
<evidence type="ECO:0000256" key="2">
    <source>
        <dbReference type="ARBA" id="ARBA00022555"/>
    </source>
</evidence>
<feature type="active site" description="Proton acceptor" evidence="7">
    <location>
        <position position="22"/>
    </location>
</feature>
<evidence type="ECO:0000256" key="8">
    <source>
        <dbReference type="RuleBase" id="RU000673"/>
    </source>
</evidence>
<feature type="site" description="Discriminates between blocked and unblocked aminoacyl-tRNA" evidence="7">
    <location>
        <position position="12"/>
    </location>
</feature>
<comment type="subunit">
    <text evidence="7">Monomer.</text>
</comment>
<evidence type="ECO:0000256" key="1">
    <source>
        <dbReference type="ARBA" id="ARBA00013260"/>
    </source>
</evidence>
<protein>
    <recommendedName>
        <fullName evidence="6 7">Peptidyl-tRNA hydrolase</fullName>
        <shortName evidence="7">Pth</shortName>
        <ecNumber evidence="1 7">3.1.1.29</ecNumber>
    </recommendedName>
</protein>
<dbReference type="GO" id="GO:0006515">
    <property type="term" value="P:protein quality control for misfolded or incompletely synthesized proteins"/>
    <property type="evidence" value="ECO:0007669"/>
    <property type="project" value="UniProtKB-UniRule"/>
</dbReference>
<feature type="binding site" evidence="7">
    <location>
        <position position="116"/>
    </location>
    <ligand>
        <name>tRNA</name>
        <dbReference type="ChEBI" id="CHEBI:17843"/>
    </ligand>
</feature>
<keyword evidence="4 7" id="KW-0694">RNA-binding</keyword>
<evidence type="ECO:0000256" key="9">
    <source>
        <dbReference type="RuleBase" id="RU004320"/>
    </source>
</evidence>
<comment type="function">
    <text evidence="7">Catalyzes the release of premature peptidyl moieties from peptidyl-tRNA molecules trapped in stalled 50S ribosomal subunits, and thus maintains levels of free tRNAs and 50S ribosomes.</text>
</comment>
<accession>A0A451CXQ2</accession>
<dbReference type="GO" id="GO:0000049">
    <property type="term" value="F:tRNA binding"/>
    <property type="evidence" value="ECO:0007669"/>
    <property type="project" value="UniProtKB-UniRule"/>
</dbReference>
<dbReference type="PANTHER" id="PTHR17224:SF1">
    <property type="entry name" value="PEPTIDYL-TRNA HYDROLASE"/>
    <property type="match status" value="1"/>
</dbReference>
<gene>
    <name evidence="7 10" type="primary">pth</name>
    <name evidence="10" type="ORF">BUCICUMA2628_129</name>
</gene>
<organism evidence="10 11">
    <name type="scientific">Buchnera aphidicola</name>
    <name type="common">Cinara cuneomaculata</name>
    <dbReference type="NCBI Taxonomy" id="1660040"/>
    <lineage>
        <taxon>Bacteria</taxon>
        <taxon>Pseudomonadati</taxon>
        <taxon>Pseudomonadota</taxon>
        <taxon>Gammaproteobacteria</taxon>
        <taxon>Enterobacterales</taxon>
        <taxon>Erwiniaceae</taxon>
        <taxon>Buchnera</taxon>
    </lineage>
</organism>
<proteinExistence type="inferred from homology"/>
<name>A0A451CXQ2_9GAMM</name>